<dbReference type="Proteomes" id="UP000283509">
    <property type="component" value="Unassembled WGS sequence"/>
</dbReference>
<dbReference type="AlphaFoldDB" id="A0A423TDC3"/>
<feature type="region of interest" description="Disordered" evidence="1">
    <location>
        <begin position="265"/>
        <end position="295"/>
    </location>
</feature>
<feature type="compositionally biased region" description="Basic and acidic residues" evidence="1">
    <location>
        <begin position="452"/>
        <end position="473"/>
    </location>
</feature>
<feature type="region of interest" description="Disordered" evidence="1">
    <location>
        <begin position="354"/>
        <end position="473"/>
    </location>
</feature>
<feature type="region of interest" description="Disordered" evidence="1">
    <location>
        <begin position="130"/>
        <end position="187"/>
    </location>
</feature>
<sequence length="473" mass="52407">MNHYTCPVSPVTTFPSAPQDLIISPVKYALEHYRKLNEATKKLSDDADAVEEVEEEEVVVPERPTSQLSQENIKRVVQKTESSLSLKSRASSRASFYRASTVDCGEIDLEDVDLTETEVDVSERTSRFKIASDIPRPPSRRNSAERRSSVGGRSSCERTVSPKSLEDRLLPHAEARNEPDEDELLPGKCEKESSLFARFRIFSERLSSGDRNANGSASLAKGSSSTRHKHGALHGVLRRTRSKSEPGKNRSLRTFHISRPRISFGVSGQKLPSEENMISGNGKETPKGKCKGSATDDVFSPIEIKTSTSFELLEPKKKQYICSDAQPSPTLSEKCALSTNSFLRHKGFSLSLDVLPRKNGRPRRAGAGDRQTPENTPGGSEDDLLVETEGPRPDGASRHSSQPQPMLNRTKGCKPSDKLPLVYHGSPKNQKKKNESTRSLLFKSFSFKKRSPSKDDGMKHKDIDTQSPSEEKL</sequence>
<name>A0A423TDC3_PENVA</name>
<evidence type="ECO:0000313" key="3">
    <source>
        <dbReference type="Proteomes" id="UP000283509"/>
    </source>
</evidence>
<reference evidence="2 3" key="1">
    <citation type="submission" date="2018-04" db="EMBL/GenBank/DDBJ databases">
        <authorList>
            <person name="Zhang X."/>
            <person name="Yuan J."/>
            <person name="Li F."/>
            <person name="Xiang J."/>
        </authorList>
    </citation>
    <scope>NUCLEOTIDE SEQUENCE [LARGE SCALE GENOMIC DNA]</scope>
    <source>
        <tissue evidence="2">Muscle</tissue>
    </source>
</reference>
<reference evidence="2 3" key="2">
    <citation type="submission" date="2019-01" db="EMBL/GenBank/DDBJ databases">
        <title>The decoding of complex shrimp genome reveals the adaptation for benthos swimmer, frequently molting mechanism and breeding impact on genome.</title>
        <authorList>
            <person name="Sun Y."/>
            <person name="Gao Y."/>
            <person name="Yu Y."/>
        </authorList>
    </citation>
    <scope>NUCLEOTIDE SEQUENCE [LARGE SCALE GENOMIC DNA]</scope>
    <source>
        <tissue evidence="2">Muscle</tissue>
    </source>
</reference>
<dbReference type="EMBL" id="QCYY01001906">
    <property type="protein sequence ID" value="ROT74387.1"/>
    <property type="molecule type" value="Genomic_DNA"/>
</dbReference>
<dbReference type="STRING" id="6689.A0A423TDC3"/>
<keyword evidence="3" id="KW-1185">Reference proteome</keyword>
<proteinExistence type="predicted"/>
<organism evidence="2 3">
    <name type="scientific">Penaeus vannamei</name>
    <name type="common">Whiteleg shrimp</name>
    <name type="synonym">Litopenaeus vannamei</name>
    <dbReference type="NCBI Taxonomy" id="6689"/>
    <lineage>
        <taxon>Eukaryota</taxon>
        <taxon>Metazoa</taxon>
        <taxon>Ecdysozoa</taxon>
        <taxon>Arthropoda</taxon>
        <taxon>Crustacea</taxon>
        <taxon>Multicrustacea</taxon>
        <taxon>Malacostraca</taxon>
        <taxon>Eumalacostraca</taxon>
        <taxon>Eucarida</taxon>
        <taxon>Decapoda</taxon>
        <taxon>Dendrobranchiata</taxon>
        <taxon>Penaeoidea</taxon>
        <taxon>Penaeidae</taxon>
        <taxon>Penaeus</taxon>
    </lineage>
</organism>
<accession>A0A423TDC3</accession>
<comment type="caution">
    <text evidence="2">The sequence shown here is derived from an EMBL/GenBank/DDBJ whole genome shotgun (WGS) entry which is preliminary data.</text>
</comment>
<feature type="compositionally biased region" description="Basic residues" evidence="1">
    <location>
        <begin position="226"/>
        <end position="241"/>
    </location>
</feature>
<feature type="compositionally biased region" description="Polar residues" evidence="1">
    <location>
        <begin position="398"/>
        <end position="407"/>
    </location>
</feature>
<feature type="region of interest" description="Disordered" evidence="1">
    <location>
        <begin position="208"/>
        <end position="251"/>
    </location>
</feature>
<evidence type="ECO:0000313" key="2">
    <source>
        <dbReference type="EMBL" id="ROT74387.1"/>
    </source>
</evidence>
<gene>
    <name evidence="2" type="ORF">C7M84_007130</name>
</gene>
<protein>
    <submittedName>
        <fullName evidence="2">Uncharacterized protein</fullName>
    </submittedName>
</protein>
<evidence type="ECO:0000256" key="1">
    <source>
        <dbReference type="SAM" id="MobiDB-lite"/>
    </source>
</evidence>
<feature type="compositionally biased region" description="Basic and acidic residues" evidence="1">
    <location>
        <begin position="164"/>
        <end position="178"/>
    </location>
</feature>
<feature type="compositionally biased region" description="Polar residues" evidence="1">
    <location>
        <begin position="208"/>
        <end position="225"/>
    </location>
</feature>